<evidence type="ECO:0000259" key="5">
    <source>
        <dbReference type="PROSITE" id="PS50932"/>
    </source>
</evidence>
<feature type="domain" description="HTH lacI-type" evidence="5">
    <location>
        <begin position="9"/>
        <end position="63"/>
    </location>
</feature>
<organism evidence="6 7">
    <name type="scientific">Pseudomonas lundensis</name>
    <dbReference type="NCBI Taxonomy" id="86185"/>
    <lineage>
        <taxon>Bacteria</taxon>
        <taxon>Pseudomonadati</taxon>
        <taxon>Pseudomonadota</taxon>
        <taxon>Gammaproteobacteria</taxon>
        <taxon>Pseudomonadales</taxon>
        <taxon>Pseudomonadaceae</taxon>
        <taxon>Pseudomonas</taxon>
    </lineage>
</organism>
<dbReference type="GO" id="GO:0000976">
    <property type="term" value="F:transcription cis-regulatory region binding"/>
    <property type="evidence" value="ECO:0007669"/>
    <property type="project" value="TreeGrafter"/>
</dbReference>
<dbReference type="SMART" id="SM00354">
    <property type="entry name" value="HTH_LACI"/>
    <property type="match status" value="1"/>
</dbReference>
<dbReference type="SUPFAM" id="SSF47413">
    <property type="entry name" value="lambda repressor-like DNA-binding domains"/>
    <property type="match status" value="1"/>
</dbReference>
<keyword evidence="3" id="KW-0238">DNA-binding</keyword>
<dbReference type="Gene3D" id="3.40.50.2300">
    <property type="match status" value="2"/>
</dbReference>
<dbReference type="EMBL" id="NQKI01000019">
    <property type="protein sequence ID" value="OZY59011.1"/>
    <property type="molecule type" value="Genomic_DNA"/>
</dbReference>
<dbReference type="Gene3D" id="1.10.260.40">
    <property type="entry name" value="lambda repressor-like DNA-binding domains"/>
    <property type="match status" value="1"/>
</dbReference>
<accession>A0A266N935</accession>
<evidence type="ECO:0000256" key="4">
    <source>
        <dbReference type="ARBA" id="ARBA00023163"/>
    </source>
</evidence>
<gene>
    <name evidence="6" type="ORF">CJF39_13275</name>
</gene>
<evidence type="ECO:0000256" key="3">
    <source>
        <dbReference type="ARBA" id="ARBA00023125"/>
    </source>
</evidence>
<dbReference type="Pfam" id="PF13377">
    <property type="entry name" value="Peripla_BP_3"/>
    <property type="match status" value="1"/>
</dbReference>
<dbReference type="SUPFAM" id="SSF53822">
    <property type="entry name" value="Periplasmic binding protein-like I"/>
    <property type="match status" value="1"/>
</dbReference>
<dbReference type="Pfam" id="PF00356">
    <property type="entry name" value="LacI"/>
    <property type="match status" value="1"/>
</dbReference>
<proteinExistence type="predicted"/>
<dbReference type="Proteomes" id="UP000215788">
    <property type="component" value="Unassembled WGS sequence"/>
</dbReference>
<dbReference type="InterPro" id="IPR046335">
    <property type="entry name" value="LacI/GalR-like_sensor"/>
</dbReference>
<keyword evidence="2" id="KW-0805">Transcription regulation</keyword>
<dbReference type="CDD" id="cd01392">
    <property type="entry name" value="HTH_LacI"/>
    <property type="match status" value="1"/>
</dbReference>
<evidence type="ECO:0000313" key="7">
    <source>
        <dbReference type="Proteomes" id="UP000215788"/>
    </source>
</evidence>
<dbReference type="PANTHER" id="PTHR30146">
    <property type="entry name" value="LACI-RELATED TRANSCRIPTIONAL REPRESSOR"/>
    <property type="match status" value="1"/>
</dbReference>
<evidence type="ECO:0000313" key="6">
    <source>
        <dbReference type="EMBL" id="OZY59011.1"/>
    </source>
</evidence>
<dbReference type="AlphaFoldDB" id="A0A266N935"/>
<dbReference type="InterPro" id="IPR028082">
    <property type="entry name" value="Peripla_BP_I"/>
</dbReference>
<reference evidence="6 7" key="1">
    <citation type="submission" date="2017-08" db="EMBL/GenBank/DDBJ databases">
        <title>Genomic and metabolic characterisation of spoilage-associated Pseudomonas species.</title>
        <authorList>
            <person name="Stanborough T."/>
            <person name="Fegan N."/>
            <person name="Powell S.M."/>
            <person name="Singh T."/>
            <person name="Tamplin M.L."/>
            <person name="Chandry P.S."/>
        </authorList>
    </citation>
    <scope>NUCLEOTIDE SEQUENCE [LARGE SCALE GENOMIC DNA]</scope>
    <source>
        <strain evidence="6 7">L1802</strain>
    </source>
</reference>
<evidence type="ECO:0000256" key="2">
    <source>
        <dbReference type="ARBA" id="ARBA00023015"/>
    </source>
</evidence>
<dbReference type="GO" id="GO:0003700">
    <property type="term" value="F:DNA-binding transcription factor activity"/>
    <property type="evidence" value="ECO:0007669"/>
    <property type="project" value="TreeGrafter"/>
</dbReference>
<keyword evidence="1" id="KW-0678">Repressor</keyword>
<name>A0A266N935_9PSED</name>
<dbReference type="PROSITE" id="PS50932">
    <property type="entry name" value="HTH_LACI_2"/>
    <property type="match status" value="1"/>
</dbReference>
<comment type="caution">
    <text evidence="6">The sequence shown here is derived from an EMBL/GenBank/DDBJ whole genome shotgun (WGS) entry which is preliminary data.</text>
</comment>
<dbReference type="RefSeq" id="WP_094993837.1">
    <property type="nucleotide sequence ID" value="NZ_NQKI01000019.1"/>
</dbReference>
<dbReference type="InterPro" id="IPR000843">
    <property type="entry name" value="HTH_LacI"/>
</dbReference>
<dbReference type="OrthoDB" id="5621819at2"/>
<keyword evidence="4" id="KW-0804">Transcription</keyword>
<evidence type="ECO:0000256" key="1">
    <source>
        <dbReference type="ARBA" id="ARBA00022491"/>
    </source>
</evidence>
<dbReference type="InterPro" id="IPR010982">
    <property type="entry name" value="Lambda_DNA-bd_dom_sf"/>
</dbReference>
<dbReference type="CDD" id="cd06278">
    <property type="entry name" value="PBP1_LacI-like"/>
    <property type="match status" value="1"/>
</dbReference>
<sequence length="336" mass="35832">MPKDDAHLITAHDVARHAGVSRSAVSRTFTPGASVSPHTRDKVMAAAQALGYQVNLIARTMNKGYSNFVGVVTAGFESPFRASLLGPITDALNKQGLMPLLMNADDPQQLEQSLHELLSYQIAGVILTSASPPLSVVQHYLKHHIPVAMINRGHELEGADVIGSDNRGGGRLAAQTLLASGARRPAFIGQGQHNFSSRERWLGFSERLAEAGITPVAVQDAAPGYDGGRAAVCHLFNTGVRPDALFCATDMLALGALDGLRLGLNLSVPKDVQVVGFDDIPQAAHLAYHLTTLRQDSQALARSAVAAIIARRKNFQLPTPHSSIPVTLVRRSSTLE</sequence>
<dbReference type="PANTHER" id="PTHR30146:SF95">
    <property type="entry name" value="RIBOSE OPERON REPRESSOR"/>
    <property type="match status" value="1"/>
</dbReference>
<protein>
    <submittedName>
        <fullName evidence="6">LacI family transcriptional regulator</fullName>
    </submittedName>
</protein>